<protein>
    <submittedName>
        <fullName evidence="1">Uncharacterized protein</fullName>
    </submittedName>
</protein>
<name>A0A1Q9BWS7_SYMMI</name>
<accession>A0A1Q9BWS7</accession>
<gene>
    <name evidence="1" type="ORF">AK812_SmicGene45124</name>
</gene>
<reference evidence="1 2" key="1">
    <citation type="submission" date="2016-02" db="EMBL/GenBank/DDBJ databases">
        <title>Genome analysis of coral dinoflagellate symbionts highlights evolutionary adaptations to a symbiotic lifestyle.</title>
        <authorList>
            <person name="Aranda M."/>
            <person name="Li Y."/>
            <person name="Liew Y.J."/>
            <person name="Baumgarten S."/>
            <person name="Simakov O."/>
            <person name="Wilson M."/>
            <person name="Piel J."/>
            <person name="Ashoor H."/>
            <person name="Bougouffa S."/>
            <person name="Bajic V.B."/>
            <person name="Ryu T."/>
            <person name="Ravasi T."/>
            <person name="Bayer T."/>
            <person name="Micklem G."/>
            <person name="Kim H."/>
            <person name="Bhak J."/>
            <person name="Lajeunesse T.C."/>
            <person name="Voolstra C.R."/>
        </authorList>
    </citation>
    <scope>NUCLEOTIDE SEQUENCE [LARGE SCALE GENOMIC DNA]</scope>
    <source>
        <strain evidence="1 2">CCMP2467</strain>
    </source>
</reference>
<dbReference type="EMBL" id="LSRX01002766">
    <property type="protein sequence ID" value="OLP75129.1"/>
    <property type="molecule type" value="Genomic_DNA"/>
</dbReference>
<evidence type="ECO:0000313" key="2">
    <source>
        <dbReference type="Proteomes" id="UP000186817"/>
    </source>
</evidence>
<proteinExistence type="predicted"/>
<keyword evidence="2" id="KW-1185">Reference proteome</keyword>
<sequence>MQEILAVAELVQKRDDELPKDMPDEVKEFVKFVRAHPKYRDEEQLPGELLFSKLDAQMSGGIGLHELIPMAGDKPEDAESSLAKFKLPLKFIKEIRIDAAKAGAGPVSGVWVVLALQGAWAEHLELSFTGMIF</sequence>
<evidence type="ECO:0000313" key="1">
    <source>
        <dbReference type="EMBL" id="OLP75129.1"/>
    </source>
</evidence>
<dbReference type="AlphaFoldDB" id="A0A1Q9BWS7"/>
<organism evidence="1 2">
    <name type="scientific">Symbiodinium microadriaticum</name>
    <name type="common">Dinoflagellate</name>
    <name type="synonym">Zooxanthella microadriatica</name>
    <dbReference type="NCBI Taxonomy" id="2951"/>
    <lineage>
        <taxon>Eukaryota</taxon>
        <taxon>Sar</taxon>
        <taxon>Alveolata</taxon>
        <taxon>Dinophyceae</taxon>
        <taxon>Suessiales</taxon>
        <taxon>Symbiodiniaceae</taxon>
        <taxon>Symbiodinium</taxon>
    </lineage>
</organism>
<comment type="caution">
    <text evidence="1">The sequence shown here is derived from an EMBL/GenBank/DDBJ whole genome shotgun (WGS) entry which is preliminary data.</text>
</comment>
<dbReference type="Proteomes" id="UP000186817">
    <property type="component" value="Unassembled WGS sequence"/>
</dbReference>